<evidence type="ECO:0000313" key="6">
    <source>
        <dbReference type="Proteomes" id="UP001180020"/>
    </source>
</evidence>
<dbReference type="GO" id="GO:0006952">
    <property type="term" value="P:defense response"/>
    <property type="evidence" value="ECO:0007669"/>
    <property type="project" value="InterPro"/>
</dbReference>
<feature type="signal peptide" evidence="3">
    <location>
        <begin position="1"/>
        <end position="21"/>
    </location>
</feature>
<dbReference type="PANTHER" id="PTHR33147:SF39">
    <property type="entry name" value="DRO1 PROTEIN-RELATED"/>
    <property type="match status" value="1"/>
</dbReference>
<evidence type="ECO:0000256" key="1">
    <source>
        <dbReference type="ARBA" id="ARBA00022729"/>
    </source>
</evidence>
<dbReference type="AlphaFoldDB" id="A0AAV9BZ20"/>
<dbReference type="SMART" id="SM00505">
    <property type="entry name" value="Knot1"/>
    <property type="match status" value="1"/>
</dbReference>
<keyword evidence="1 3" id="KW-0732">Signal</keyword>
<dbReference type="InterPro" id="IPR008176">
    <property type="entry name" value="Defensin_plant"/>
</dbReference>
<accession>A0AAV9BZ20</accession>
<dbReference type="Proteomes" id="UP001180020">
    <property type="component" value="Unassembled WGS sequence"/>
</dbReference>
<feature type="chain" id="PRO_5043742923" evidence="3">
    <location>
        <begin position="22"/>
        <end position="75"/>
    </location>
</feature>
<sequence>MEPRKAMAYVLLLCAILLTSRETVRVDARLCKVPSGGYKGLCVSDTNCAQVCMSEGFSGGDCKGLRRRCMCYKQC</sequence>
<reference evidence="5" key="1">
    <citation type="journal article" date="2023" name="Nat. Commun.">
        <title>Diploid and tetraploid genomes of Acorus and the evolution of monocots.</title>
        <authorList>
            <person name="Ma L."/>
            <person name="Liu K.W."/>
            <person name="Li Z."/>
            <person name="Hsiao Y.Y."/>
            <person name="Qi Y."/>
            <person name="Fu T."/>
            <person name="Tang G.D."/>
            <person name="Zhang D."/>
            <person name="Sun W.H."/>
            <person name="Liu D.K."/>
            <person name="Li Y."/>
            <person name="Chen G.Z."/>
            <person name="Liu X.D."/>
            <person name="Liao X.Y."/>
            <person name="Jiang Y.T."/>
            <person name="Yu X."/>
            <person name="Hao Y."/>
            <person name="Huang J."/>
            <person name="Zhao X.W."/>
            <person name="Ke S."/>
            <person name="Chen Y.Y."/>
            <person name="Wu W.L."/>
            <person name="Hsu J.L."/>
            <person name="Lin Y.F."/>
            <person name="Huang M.D."/>
            <person name="Li C.Y."/>
            <person name="Huang L."/>
            <person name="Wang Z.W."/>
            <person name="Zhao X."/>
            <person name="Zhong W.Y."/>
            <person name="Peng D.H."/>
            <person name="Ahmad S."/>
            <person name="Lan S."/>
            <person name="Zhang J.S."/>
            <person name="Tsai W.C."/>
            <person name="Van de Peer Y."/>
            <person name="Liu Z.J."/>
        </authorList>
    </citation>
    <scope>NUCLEOTIDE SEQUENCE</scope>
    <source>
        <strain evidence="5">CP</strain>
    </source>
</reference>
<evidence type="ECO:0000256" key="3">
    <source>
        <dbReference type="SAM" id="SignalP"/>
    </source>
</evidence>
<evidence type="ECO:0000259" key="4">
    <source>
        <dbReference type="SMART" id="SM00505"/>
    </source>
</evidence>
<reference evidence="5" key="2">
    <citation type="submission" date="2023-06" db="EMBL/GenBank/DDBJ databases">
        <authorList>
            <person name="Ma L."/>
            <person name="Liu K.-W."/>
            <person name="Li Z."/>
            <person name="Hsiao Y.-Y."/>
            <person name="Qi Y."/>
            <person name="Fu T."/>
            <person name="Tang G."/>
            <person name="Zhang D."/>
            <person name="Sun W.-H."/>
            <person name="Liu D.-K."/>
            <person name="Li Y."/>
            <person name="Chen G.-Z."/>
            <person name="Liu X.-D."/>
            <person name="Liao X.-Y."/>
            <person name="Jiang Y.-T."/>
            <person name="Yu X."/>
            <person name="Hao Y."/>
            <person name="Huang J."/>
            <person name="Zhao X.-W."/>
            <person name="Ke S."/>
            <person name="Chen Y.-Y."/>
            <person name="Wu W.-L."/>
            <person name="Hsu J.-L."/>
            <person name="Lin Y.-F."/>
            <person name="Huang M.-D."/>
            <person name="Li C.-Y."/>
            <person name="Huang L."/>
            <person name="Wang Z.-W."/>
            <person name="Zhao X."/>
            <person name="Zhong W.-Y."/>
            <person name="Peng D.-H."/>
            <person name="Ahmad S."/>
            <person name="Lan S."/>
            <person name="Zhang J.-S."/>
            <person name="Tsai W.-C."/>
            <person name="Van De Peer Y."/>
            <person name="Liu Z.-J."/>
        </authorList>
    </citation>
    <scope>NUCLEOTIDE SEQUENCE</scope>
    <source>
        <strain evidence="5">CP</strain>
        <tissue evidence="5">Leaves</tissue>
    </source>
</reference>
<dbReference type="CDD" id="cd00107">
    <property type="entry name" value="Knot1"/>
    <property type="match status" value="1"/>
</dbReference>
<name>A0AAV9BZ20_ACOCL</name>
<dbReference type="Pfam" id="PF00304">
    <property type="entry name" value="Gamma-thionin"/>
    <property type="match status" value="1"/>
</dbReference>
<dbReference type="InterPro" id="IPR003614">
    <property type="entry name" value="Knottins"/>
</dbReference>
<dbReference type="EMBL" id="JAUJYO010000022">
    <property type="protein sequence ID" value="KAK1281586.1"/>
    <property type="molecule type" value="Genomic_DNA"/>
</dbReference>
<evidence type="ECO:0000313" key="5">
    <source>
        <dbReference type="EMBL" id="KAK1281586.1"/>
    </source>
</evidence>
<dbReference type="PROSITE" id="PS00940">
    <property type="entry name" value="GAMMA_THIONIN"/>
    <property type="match status" value="1"/>
</dbReference>
<dbReference type="InterPro" id="IPR036574">
    <property type="entry name" value="Scorpion_toxin-like_sf"/>
</dbReference>
<dbReference type="SUPFAM" id="SSF57095">
    <property type="entry name" value="Scorpion toxin-like"/>
    <property type="match status" value="1"/>
</dbReference>
<dbReference type="PRINTS" id="PR00288">
    <property type="entry name" value="PUROTHIONIN"/>
</dbReference>
<organism evidence="5 6">
    <name type="scientific">Acorus calamus</name>
    <name type="common">Sweet flag</name>
    <dbReference type="NCBI Taxonomy" id="4465"/>
    <lineage>
        <taxon>Eukaryota</taxon>
        <taxon>Viridiplantae</taxon>
        <taxon>Streptophyta</taxon>
        <taxon>Embryophyta</taxon>
        <taxon>Tracheophyta</taxon>
        <taxon>Spermatophyta</taxon>
        <taxon>Magnoliopsida</taxon>
        <taxon>Liliopsida</taxon>
        <taxon>Acoraceae</taxon>
        <taxon>Acorus</taxon>
    </lineage>
</organism>
<dbReference type="PANTHER" id="PTHR33147">
    <property type="entry name" value="DEFENSIN-LIKE PROTEIN 1"/>
    <property type="match status" value="1"/>
</dbReference>
<dbReference type="Gene3D" id="3.30.30.10">
    <property type="entry name" value="Knottin, scorpion toxin-like"/>
    <property type="match status" value="1"/>
</dbReference>
<protein>
    <submittedName>
        <fullName evidence="5">Defensin-like protein 4</fullName>
    </submittedName>
</protein>
<keyword evidence="6" id="KW-1185">Reference proteome</keyword>
<comment type="caution">
    <text evidence="5">The sequence shown here is derived from an EMBL/GenBank/DDBJ whole genome shotgun (WGS) entry which is preliminary data.</text>
</comment>
<feature type="domain" description="Knottins-like" evidence="4">
    <location>
        <begin position="30"/>
        <end position="75"/>
    </location>
</feature>
<proteinExistence type="predicted"/>
<gene>
    <name evidence="5" type="primary">PDF2.1</name>
    <name evidence="5" type="ORF">QJS10_CPB22g00297</name>
</gene>
<keyword evidence="2" id="KW-1015">Disulfide bond</keyword>
<evidence type="ECO:0000256" key="2">
    <source>
        <dbReference type="ARBA" id="ARBA00023157"/>
    </source>
</evidence>